<dbReference type="EMBL" id="JAHESC010000029">
    <property type="protein sequence ID" value="MBT1688689.1"/>
    <property type="molecule type" value="Genomic_DNA"/>
</dbReference>
<dbReference type="Proteomes" id="UP001319180">
    <property type="component" value="Unassembled WGS sequence"/>
</dbReference>
<evidence type="ECO:0008006" key="4">
    <source>
        <dbReference type="Google" id="ProtNLM"/>
    </source>
</evidence>
<gene>
    <name evidence="2" type="ORF">KK078_19115</name>
</gene>
<proteinExistence type="predicted"/>
<protein>
    <recommendedName>
        <fullName evidence="4">Major outer membrane protein</fullName>
    </recommendedName>
</protein>
<dbReference type="PROSITE" id="PS51257">
    <property type="entry name" value="PROKAR_LIPOPROTEIN"/>
    <property type="match status" value="1"/>
</dbReference>
<accession>A0AAP2DBK0</accession>
<feature type="chain" id="PRO_5042902089" description="Major outer membrane protein" evidence="1">
    <location>
        <begin position="24"/>
        <end position="396"/>
    </location>
</feature>
<feature type="signal peptide" evidence="1">
    <location>
        <begin position="1"/>
        <end position="23"/>
    </location>
</feature>
<sequence>MNNKFYILVCIVLVSLACIDVRAQGCVAVRQMGGLNPMSSSGYTLPKNEFQVGLNYRYFHSWRHFVGTEEQKERQTTGGGHDANGKERGNAVNIYSHAVDINVSYGLSDRIQLNLAIPYVHNERSQVLRTTAGDTSRYSVYAKGLGDVRLSANYWVLDPNHADKGNLSLGLGVKLNTGSHSVEDDAPQADGTTKRVVMDQAIQPGDGGVGISVELQGFRHLYGRIFGFASGYYLFNPRETNGSFKSAPTVVKDADGNTLGTLYGYNEYASPDQYFARAGFMASVGKARNLTLSLAGRWEGIPAYDAFGGQVAYRRPGYVVAVESGISYRTGKHSIALFVPYNFIKDRIKSAADIARQNLANSVITNESEKVSVQGDAAFADYSININYTYRLGRLF</sequence>
<dbReference type="AlphaFoldDB" id="A0AAP2DBK0"/>
<evidence type="ECO:0000256" key="1">
    <source>
        <dbReference type="SAM" id="SignalP"/>
    </source>
</evidence>
<keyword evidence="1" id="KW-0732">Signal</keyword>
<comment type="caution">
    <text evidence="2">The sequence shown here is derived from an EMBL/GenBank/DDBJ whole genome shotgun (WGS) entry which is preliminary data.</text>
</comment>
<evidence type="ECO:0000313" key="3">
    <source>
        <dbReference type="Proteomes" id="UP001319180"/>
    </source>
</evidence>
<keyword evidence="3" id="KW-1185">Reference proteome</keyword>
<organism evidence="2 3">
    <name type="scientific">Dawidia soli</name>
    <dbReference type="NCBI Taxonomy" id="2782352"/>
    <lineage>
        <taxon>Bacteria</taxon>
        <taxon>Pseudomonadati</taxon>
        <taxon>Bacteroidota</taxon>
        <taxon>Cytophagia</taxon>
        <taxon>Cytophagales</taxon>
        <taxon>Chryseotaleaceae</taxon>
        <taxon>Dawidia</taxon>
    </lineage>
</organism>
<dbReference type="RefSeq" id="WP_254091916.1">
    <property type="nucleotide sequence ID" value="NZ_JAHESC010000029.1"/>
</dbReference>
<evidence type="ECO:0000313" key="2">
    <source>
        <dbReference type="EMBL" id="MBT1688689.1"/>
    </source>
</evidence>
<name>A0AAP2DBK0_9BACT</name>
<reference evidence="2 3" key="1">
    <citation type="submission" date="2021-05" db="EMBL/GenBank/DDBJ databases">
        <title>A Polyphasic approach of four new species of the genus Ohtaekwangia: Ohtaekwangia histidinii sp. nov., Ohtaekwangia cretensis sp. nov., Ohtaekwangia indiensis sp. nov., Ohtaekwangia reichenbachii sp. nov. from diverse environment.</title>
        <authorList>
            <person name="Octaviana S."/>
        </authorList>
    </citation>
    <scope>NUCLEOTIDE SEQUENCE [LARGE SCALE GENOMIC DNA]</scope>
    <source>
        <strain evidence="2 3">PWU37</strain>
    </source>
</reference>